<dbReference type="PANTHER" id="PTHR15020">
    <property type="entry name" value="FLAVIN REDUCTASE-RELATED"/>
    <property type="match status" value="1"/>
</dbReference>
<dbReference type="InterPro" id="IPR036291">
    <property type="entry name" value="NAD(P)-bd_dom_sf"/>
</dbReference>
<evidence type="ECO:0000259" key="1">
    <source>
        <dbReference type="Pfam" id="PF13460"/>
    </source>
</evidence>
<gene>
    <name evidence="2" type="ORF">RDB_LOCUS35106</name>
</gene>
<protein>
    <recommendedName>
        <fullName evidence="1">NAD(P)-binding domain-containing protein</fullName>
    </recommendedName>
</protein>
<proteinExistence type="predicted"/>
<organism evidence="2 3">
    <name type="scientific">Rhizoctonia solani</name>
    <dbReference type="NCBI Taxonomy" id="456999"/>
    <lineage>
        <taxon>Eukaryota</taxon>
        <taxon>Fungi</taxon>
        <taxon>Dikarya</taxon>
        <taxon>Basidiomycota</taxon>
        <taxon>Agaricomycotina</taxon>
        <taxon>Agaricomycetes</taxon>
        <taxon>Cantharellales</taxon>
        <taxon>Ceratobasidiaceae</taxon>
        <taxon>Rhizoctonia</taxon>
    </lineage>
</organism>
<reference evidence="2" key="1">
    <citation type="submission" date="2021-01" db="EMBL/GenBank/DDBJ databases">
        <authorList>
            <person name="Kaushik A."/>
        </authorList>
    </citation>
    <scope>NUCLEOTIDE SEQUENCE</scope>
    <source>
        <strain evidence="2">AG4-RS23</strain>
    </source>
</reference>
<evidence type="ECO:0000313" key="2">
    <source>
        <dbReference type="EMBL" id="CAE6437861.1"/>
    </source>
</evidence>
<dbReference type="AlphaFoldDB" id="A0A8H2Y4A3"/>
<sequence>MRVLLLGASRNIGYSVAQRLLEKGHTCTLLLRQTDVMESDPSMTKYIRNGLVKLVCGNALVRGDVQKAWDTVNSDGKVDLIFFGIGGDPSLSLTKGFVITPADVTTRSMSVLLSIVQSSTVRPRLVTISSNGLDERSHSLLPFPLKIFYSWLLRVPHEDKIGLERNVEQATSSERWLDPKNSVIVRPSLLTSGKCLADTKPDAYRIGEELTSAWTVSRADVGHFVVEKVLAEWDRWAGNAWVVSY</sequence>
<dbReference type="InterPro" id="IPR016040">
    <property type="entry name" value="NAD(P)-bd_dom"/>
</dbReference>
<evidence type="ECO:0000313" key="3">
    <source>
        <dbReference type="Proteomes" id="UP000663861"/>
    </source>
</evidence>
<dbReference type="Gene3D" id="3.40.50.720">
    <property type="entry name" value="NAD(P)-binding Rossmann-like Domain"/>
    <property type="match status" value="1"/>
</dbReference>
<dbReference type="Proteomes" id="UP000663861">
    <property type="component" value="Unassembled WGS sequence"/>
</dbReference>
<comment type="caution">
    <text evidence="2">The sequence shown here is derived from an EMBL/GenBank/DDBJ whole genome shotgun (WGS) entry which is preliminary data.</text>
</comment>
<feature type="domain" description="NAD(P)-binding" evidence="1">
    <location>
        <begin position="7"/>
        <end position="227"/>
    </location>
</feature>
<dbReference type="SUPFAM" id="SSF51735">
    <property type="entry name" value="NAD(P)-binding Rossmann-fold domains"/>
    <property type="match status" value="1"/>
</dbReference>
<name>A0A8H2Y4A3_9AGAM</name>
<dbReference type="Pfam" id="PF13460">
    <property type="entry name" value="NAD_binding_10"/>
    <property type="match status" value="1"/>
</dbReference>
<dbReference type="PANTHER" id="PTHR15020:SF50">
    <property type="entry name" value="UPF0659 PROTEIN YMR090W"/>
    <property type="match status" value="1"/>
</dbReference>
<accession>A0A8H2Y4A3</accession>
<dbReference type="EMBL" id="CAJMWY010000540">
    <property type="protein sequence ID" value="CAE6437861.1"/>
    <property type="molecule type" value="Genomic_DNA"/>
</dbReference>